<evidence type="ECO:0008006" key="4">
    <source>
        <dbReference type="Google" id="ProtNLM"/>
    </source>
</evidence>
<dbReference type="EMBL" id="PFDW01000011">
    <property type="protein sequence ID" value="PJE58475.1"/>
    <property type="molecule type" value="Genomic_DNA"/>
</dbReference>
<keyword evidence="1" id="KW-0472">Membrane</keyword>
<accession>A0A2M8KEY6</accession>
<proteinExistence type="predicted"/>
<dbReference type="AlphaFoldDB" id="A0A2M8KEY6"/>
<dbReference type="Proteomes" id="UP000231450">
    <property type="component" value="Unassembled WGS sequence"/>
</dbReference>
<sequence length="206" mass="23119">MPEINEISEIIEDNNIPEPQNKYAEALNKYFKVVLILVAIIVFVAGYYWVIIPKLKIKADKDQGLAVLQAEVDQLKVDSDYLSKYSSTLIEFTPEEDHKLNLALPNDFDLPSILVQLTTLASSHGFVADNISANESSANVSSDSNIKRVDLAMKVTSANGNNYDNFGRFIAALESSLLIFDVRSISFRPDEIGYKLELVTYYYPLK</sequence>
<keyword evidence="1" id="KW-0812">Transmembrane</keyword>
<name>A0A2M8KEY6_9BACT</name>
<protein>
    <recommendedName>
        <fullName evidence="4">Pilus assembly protein PilO</fullName>
    </recommendedName>
</protein>
<comment type="caution">
    <text evidence="2">The sequence shown here is derived from an EMBL/GenBank/DDBJ whole genome shotgun (WGS) entry which is preliminary data.</text>
</comment>
<feature type="transmembrane region" description="Helical" evidence="1">
    <location>
        <begin position="30"/>
        <end position="51"/>
    </location>
</feature>
<evidence type="ECO:0000313" key="3">
    <source>
        <dbReference type="Proteomes" id="UP000231450"/>
    </source>
</evidence>
<organism evidence="2 3">
    <name type="scientific">Candidatus Portnoybacteria bacterium CG10_big_fil_rev_8_21_14_0_10_36_7</name>
    <dbReference type="NCBI Taxonomy" id="1974812"/>
    <lineage>
        <taxon>Bacteria</taxon>
        <taxon>Candidatus Portnoyibacteriota</taxon>
    </lineage>
</organism>
<gene>
    <name evidence="2" type="ORF">COU81_00550</name>
</gene>
<evidence type="ECO:0000256" key="1">
    <source>
        <dbReference type="SAM" id="Phobius"/>
    </source>
</evidence>
<dbReference type="InterPro" id="IPR014717">
    <property type="entry name" value="Transl_elong_EF1B/ribsomal_bS6"/>
</dbReference>
<keyword evidence="1" id="KW-1133">Transmembrane helix</keyword>
<dbReference type="Gene3D" id="3.30.70.60">
    <property type="match status" value="1"/>
</dbReference>
<reference evidence="3" key="1">
    <citation type="submission" date="2017-09" db="EMBL/GenBank/DDBJ databases">
        <title>Depth-based differentiation of microbial function through sediment-hosted aquifers and enrichment of novel symbionts in the deep terrestrial subsurface.</title>
        <authorList>
            <person name="Probst A.J."/>
            <person name="Ladd B."/>
            <person name="Jarett J.K."/>
            <person name="Geller-Mcgrath D.E."/>
            <person name="Sieber C.M.K."/>
            <person name="Emerson J.B."/>
            <person name="Anantharaman K."/>
            <person name="Thomas B.C."/>
            <person name="Malmstrom R."/>
            <person name="Stieglmeier M."/>
            <person name="Klingl A."/>
            <person name="Woyke T."/>
            <person name="Ryan C.M."/>
            <person name="Banfield J.F."/>
        </authorList>
    </citation>
    <scope>NUCLEOTIDE SEQUENCE [LARGE SCALE GENOMIC DNA]</scope>
</reference>
<evidence type="ECO:0000313" key="2">
    <source>
        <dbReference type="EMBL" id="PJE58475.1"/>
    </source>
</evidence>